<comment type="caution">
    <text evidence="2">The sequence shown here is derived from an EMBL/GenBank/DDBJ whole genome shotgun (WGS) entry which is preliminary data.</text>
</comment>
<proteinExistence type="predicted"/>
<sequence length="135" mass="14148">RRSRRHLPKRAGAESRIPARPPRVLRDGVGDVPARLPRRAGRTARRARRAAAAPRRRRRVHVQRRAAGRGRDAADAALCGRGVFGVVGRGEEGGAAVGGCCGRVGGAKTRGRGGRVGVGAAAGEKLGWKLWAAGL</sequence>
<evidence type="ECO:0000313" key="2">
    <source>
        <dbReference type="EMBL" id="KAK5275494.1"/>
    </source>
</evidence>
<evidence type="ECO:0000313" key="3">
    <source>
        <dbReference type="Proteomes" id="UP001357485"/>
    </source>
</evidence>
<accession>A0ABR0M0J3</accession>
<feature type="compositionally biased region" description="Basic residues" evidence="1">
    <location>
        <begin position="36"/>
        <end position="68"/>
    </location>
</feature>
<evidence type="ECO:0000256" key="1">
    <source>
        <dbReference type="SAM" id="MobiDB-lite"/>
    </source>
</evidence>
<feature type="non-terminal residue" evidence="2">
    <location>
        <position position="1"/>
    </location>
</feature>
<feature type="non-terminal residue" evidence="2">
    <location>
        <position position="135"/>
    </location>
</feature>
<protein>
    <submittedName>
        <fullName evidence="2">Uncharacterized protein</fullName>
    </submittedName>
</protein>
<gene>
    <name evidence="2" type="ORF">LTR16_012427</name>
</gene>
<dbReference type="Proteomes" id="UP001357485">
    <property type="component" value="Unassembled WGS sequence"/>
</dbReference>
<name>A0ABR0M0J3_9PEZI</name>
<keyword evidence="3" id="KW-1185">Reference proteome</keyword>
<dbReference type="EMBL" id="JAVRRA010004454">
    <property type="protein sequence ID" value="KAK5275494.1"/>
    <property type="molecule type" value="Genomic_DNA"/>
</dbReference>
<feature type="region of interest" description="Disordered" evidence="1">
    <location>
        <begin position="1"/>
        <end position="68"/>
    </location>
</feature>
<organism evidence="2 3">
    <name type="scientific">Cryomyces antarcticus</name>
    <dbReference type="NCBI Taxonomy" id="329879"/>
    <lineage>
        <taxon>Eukaryota</taxon>
        <taxon>Fungi</taxon>
        <taxon>Dikarya</taxon>
        <taxon>Ascomycota</taxon>
        <taxon>Pezizomycotina</taxon>
        <taxon>Dothideomycetes</taxon>
        <taxon>Dothideomycetes incertae sedis</taxon>
        <taxon>Cryomyces</taxon>
    </lineage>
</organism>
<reference evidence="2 3" key="1">
    <citation type="submission" date="2023-08" db="EMBL/GenBank/DDBJ databases">
        <title>Black Yeasts Isolated from many extreme environments.</title>
        <authorList>
            <person name="Coleine C."/>
            <person name="Stajich J.E."/>
            <person name="Selbmann L."/>
        </authorList>
    </citation>
    <scope>NUCLEOTIDE SEQUENCE [LARGE SCALE GENOMIC DNA]</scope>
    <source>
        <strain evidence="2 3">CCFEE 536</strain>
    </source>
</reference>